<dbReference type="NCBIfam" id="TIGR01901">
    <property type="entry name" value="adhes_NPXG"/>
    <property type="match status" value="1"/>
</dbReference>
<proteinExistence type="predicted"/>
<feature type="region of interest" description="Disordered" evidence="1">
    <location>
        <begin position="302"/>
        <end position="339"/>
    </location>
</feature>
<dbReference type="Pfam" id="PF12770">
    <property type="entry name" value="CHAT"/>
    <property type="match status" value="1"/>
</dbReference>
<accession>A0A8J7AKV4</accession>
<evidence type="ECO:0000313" key="4">
    <source>
        <dbReference type="Proteomes" id="UP000636505"/>
    </source>
</evidence>
<protein>
    <submittedName>
        <fullName evidence="3">CHAT domain-containing protein</fullName>
    </submittedName>
</protein>
<dbReference type="Gene3D" id="2.160.20.10">
    <property type="entry name" value="Single-stranded right-handed beta-helix, Pectin lyase-like"/>
    <property type="match status" value="1"/>
</dbReference>
<dbReference type="InterPro" id="IPR024983">
    <property type="entry name" value="CHAT_dom"/>
</dbReference>
<name>A0A8J7AKV4_9CYAN</name>
<evidence type="ECO:0000313" key="3">
    <source>
        <dbReference type="EMBL" id="MBE9076539.1"/>
    </source>
</evidence>
<dbReference type="AlphaFoldDB" id="A0A8J7AKV4"/>
<dbReference type="SMART" id="SM00912">
    <property type="entry name" value="Haemagg_act"/>
    <property type="match status" value="1"/>
</dbReference>
<dbReference type="Proteomes" id="UP000636505">
    <property type="component" value="Unassembled WGS sequence"/>
</dbReference>
<evidence type="ECO:0000259" key="2">
    <source>
        <dbReference type="SMART" id="SM00912"/>
    </source>
</evidence>
<dbReference type="EMBL" id="JADEXG010000006">
    <property type="protein sequence ID" value="MBE9076539.1"/>
    <property type="molecule type" value="Genomic_DNA"/>
</dbReference>
<reference evidence="3" key="1">
    <citation type="submission" date="2020-10" db="EMBL/GenBank/DDBJ databases">
        <authorList>
            <person name="Castelo-Branco R."/>
            <person name="Eusebio N."/>
            <person name="Adriana R."/>
            <person name="Vieira A."/>
            <person name="Brugerolle De Fraissinette N."/>
            <person name="Rezende De Castro R."/>
            <person name="Schneider M.P."/>
            <person name="Vasconcelos V."/>
            <person name="Leao P.N."/>
        </authorList>
    </citation>
    <scope>NUCLEOTIDE SEQUENCE</scope>
    <source>
        <strain evidence="3">LEGE 07310</strain>
    </source>
</reference>
<comment type="caution">
    <text evidence="3">The sequence shown here is derived from an EMBL/GenBank/DDBJ whole genome shotgun (WGS) entry which is preliminary data.</text>
</comment>
<dbReference type="InterPro" id="IPR008638">
    <property type="entry name" value="FhaB/CdiA-like_TPS"/>
</dbReference>
<evidence type="ECO:0000256" key="1">
    <source>
        <dbReference type="SAM" id="MobiDB-lite"/>
    </source>
</evidence>
<dbReference type="InterPro" id="IPR012334">
    <property type="entry name" value="Pectin_lyas_fold"/>
</dbReference>
<dbReference type="Pfam" id="PF05860">
    <property type="entry name" value="TPS"/>
    <property type="match status" value="1"/>
</dbReference>
<sequence length="785" mass="83174">MTQQGEQFRIEGGSLSTDGRNLFHSFEQFTVEAGRSVNFLSASEIQNIFGRISGSNPAIIDGLIQVSGSSANLYLLSPVGIVFGPNASLNLPASFTATTAVGTGFGESWLEAGTAGSYEALVGAPSVFTFATQPGVIVNAGNLTVGPGQSLNLIGGLVANTGTLAAPDGAITLAAVTGDQTVRLSQAEALLSLTLEPGLSNTSAPNPPITTPADLPTLLRAGQIDAATGLSIEPDGTVHLVGEPLNQAPGATVAAGTLTAADEQVNILRGLDESGVGTAPLEPSAVPEDLALEPVLPEEATLTASNPTSTENLSSAVENNGLSTETTLSNDSLASNRARSEVGLAPLTTAENDVAEPARTVQPVQALPSLDSQDLAADIPFYLAAVETDLSRGFEDYLELPASSAPPATLDAISATLQRAEDTLGIKPATVYIRFSDADRLTLLMMTSSGQIVQQVEGVTPAQVKLAARSFRQQVTDAVLPPSQYLPLAQQLYGWLIKPIETDLEAQRIDSIAFVLDDGLRLLPLAALHDGDEFLVERYSVGILPTFGLTDFSRFNPLQNASTRNPVLAMGMSEFADQSRLAAVPLELMLITQRLWGGKSYLNDEFTLANLQSQLQQKDYGIVHFATHAVFNPGAMKESYLQLWDRKLQFDQMRQLNFQSPPISLLVLSACSTAVGDRSAEYGFAGLAVNAGAQTVMASLWPVSDEGTLGFMDQFYQNLKTTPSRSEALQQAQIAMLRGEVWIDQGELRETTGAIAMLPELAESGSWDFSHPAYWSAFTMIGNPW</sequence>
<keyword evidence="4" id="KW-1185">Reference proteome</keyword>
<dbReference type="PANTHER" id="PTHR10098">
    <property type="entry name" value="RAPSYN-RELATED"/>
    <property type="match status" value="1"/>
</dbReference>
<feature type="domain" description="Filamentous haemagglutinin FhaB/tRNA nuclease CdiA-like TPS" evidence="2">
    <location>
        <begin position="3"/>
        <end position="106"/>
    </location>
</feature>
<dbReference type="SUPFAM" id="SSF51126">
    <property type="entry name" value="Pectin lyase-like"/>
    <property type="match status" value="1"/>
</dbReference>
<gene>
    <name evidence="3" type="ORF">IQ241_04385</name>
</gene>
<feature type="compositionally biased region" description="Polar residues" evidence="1">
    <location>
        <begin position="302"/>
        <end position="337"/>
    </location>
</feature>
<organism evidence="3 4">
    <name type="scientific">Vasconcelosia minhoensis LEGE 07310</name>
    <dbReference type="NCBI Taxonomy" id="915328"/>
    <lineage>
        <taxon>Bacteria</taxon>
        <taxon>Bacillati</taxon>
        <taxon>Cyanobacteriota</taxon>
        <taxon>Cyanophyceae</taxon>
        <taxon>Nodosilineales</taxon>
        <taxon>Cymatolegaceae</taxon>
        <taxon>Vasconcelosia</taxon>
        <taxon>Vasconcelosia minhoensis</taxon>
    </lineage>
</organism>
<dbReference type="InterPro" id="IPR011050">
    <property type="entry name" value="Pectin_lyase_fold/virulence"/>
</dbReference>